<evidence type="ECO:0000313" key="3">
    <source>
        <dbReference type="EMBL" id="WVX79051.1"/>
    </source>
</evidence>
<evidence type="ECO:0000256" key="1">
    <source>
        <dbReference type="SAM" id="MobiDB-lite"/>
    </source>
</evidence>
<feature type="region of interest" description="Disordered" evidence="1">
    <location>
        <begin position="25"/>
        <end position="72"/>
    </location>
</feature>
<name>A0ABZ2C7S4_9BACI</name>
<evidence type="ECO:0000313" key="4">
    <source>
        <dbReference type="Proteomes" id="UP001357223"/>
    </source>
</evidence>
<keyword evidence="4" id="KW-1185">Reference proteome</keyword>
<protein>
    <submittedName>
        <fullName evidence="3">Uncharacterized protein</fullName>
    </submittedName>
</protein>
<evidence type="ECO:0000256" key="2">
    <source>
        <dbReference type="SAM" id="SignalP"/>
    </source>
</evidence>
<organism evidence="3 4">
    <name type="scientific">Niallia oryzisoli</name>
    <dbReference type="NCBI Taxonomy" id="1737571"/>
    <lineage>
        <taxon>Bacteria</taxon>
        <taxon>Bacillati</taxon>
        <taxon>Bacillota</taxon>
        <taxon>Bacilli</taxon>
        <taxon>Bacillales</taxon>
        <taxon>Bacillaceae</taxon>
        <taxon>Niallia</taxon>
    </lineage>
</organism>
<dbReference type="PROSITE" id="PS51257">
    <property type="entry name" value="PROKAR_LIPOPROTEIN"/>
    <property type="match status" value="1"/>
</dbReference>
<feature type="chain" id="PRO_5045742049" evidence="2">
    <location>
        <begin position="23"/>
        <end position="72"/>
    </location>
</feature>
<proteinExistence type="predicted"/>
<dbReference type="RefSeq" id="WP_338447985.1">
    <property type="nucleotide sequence ID" value="NZ_CP137640.1"/>
</dbReference>
<dbReference type="Proteomes" id="UP001357223">
    <property type="component" value="Chromosome"/>
</dbReference>
<sequence>MMKNFKQWLLVLLATFMFVGVAAGCTNEEPTEGTETEENQIDEGTETEDGTEDGTEEGTEEGTKDNTEEKAE</sequence>
<dbReference type="EMBL" id="CP137640">
    <property type="protein sequence ID" value="WVX79051.1"/>
    <property type="molecule type" value="Genomic_DNA"/>
</dbReference>
<feature type="signal peptide" evidence="2">
    <location>
        <begin position="1"/>
        <end position="22"/>
    </location>
</feature>
<feature type="compositionally biased region" description="Basic and acidic residues" evidence="1">
    <location>
        <begin position="61"/>
        <end position="72"/>
    </location>
</feature>
<reference evidence="3 4" key="1">
    <citation type="submission" date="2023-10" db="EMBL/GenBank/DDBJ databases">
        <title>Niallia locisalis sp.nov. isolated from a salt pond sample.</title>
        <authorList>
            <person name="Li X.-J."/>
            <person name="Dong L."/>
        </authorList>
    </citation>
    <scope>NUCLEOTIDE SEQUENCE [LARGE SCALE GENOMIC DNA]</scope>
    <source>
        <strain evidence="3 4">DSM 29761</strain>
    </source>
</reference>
<accession>A0ABZ2C7S4</accession>
<gene>
    <name evidence="3" type="ORF">R4Z09_17245</name>
</gene>
<feature type="compositionally biased region" description="Acidic residues" evidence="1">
    <location>
        <begin position="29"/>
        <end position="60"/>
    </location>
</feature>
<keyword evidence="2" id="KW-0732">Signal</keyword>